<sequence>MAFMTCNFYSESLGVSASMNVIVPQATRSQIGLDSQQYGGKHPTLFLLHGLSDDHSIWMRRTSIERYASQLGIAVVMPAVNRSFYADMAYGPKYWEFISEELPALARSFFPLASERELNYVAGLSMGGYGAMKLALTHPERFAAAASLSGAVDIVTRATTFPADFQLIYGDVTTVKGGSNDLFHLANQLVASEKKAPMLYQCCGTEDFLYEDNLRFRDYCRALELPLTYEEEPGEHEWGYWDLKIQRVLNWLPLPERV</sequence>
<dbReference type="GO" id="GO:0016747">
    <property type="term" value="F:acyltransferase activity, transferring groups other than amino-acyl groups"/>
    <property type="evidence" value="ECO:0007669"/>
    <property type="project" value="TreeGrafter"/>
</dbReference>
<dbReference type="InterPro" id="IPR029058">
    <property type="entry name" value="AB_hydrolase_fold"/>
</dbReference>
<dbReference type="SUPFAM" id="SSF53474">
    <property type="entry name" value="alpha/beta-Hydrolases"/>
    <property type="match status" value="1"/>
</dbReference>
<dbReference type="InterPro" id="IPR000801">
    <property type="entry name" value="Esterase-like"/>
</dbReference>
<name>A0AA96LTQ2_9BACL</name>
<protein>
    <submittedName>
        <fullName evidence="1">Alpha/beta hydrolase family protein</fullName>
    </submittedName>
</protein>
<keyword evidence="2" id="KW-1185">Reference proteome</keyword>
<organism evidence="1 2">
    <name type="scientific">Paenibacillus roseopurpureus</name>
    <dbReference type="NCBI Taxonomy" id="2918901"/>
    <lineage>
        <taxon>Bacteria</taxon>
        <taxon>Bacillati</taxon>
        <taxon>Bacillota</taxon>
        <taxon>Bacilli</taxon>
        <taxon>Bacillales</taxon>
        <taxon>Paenibacillaceae</taxon>
        <taxon>Paenibacillus</taxon>
    </lineage>
</organism>
<keyword evidence="1" id="KW-0378">Hydrolase</keyword>
<accession>A0AA96LTQ2</accession>
<dbReference type="RefSeq" id="WP_314804027.1">
    <property type="nucleotide sequence ID" value="NZ_CP130319.1"/>
</dbReference>
<dbReference type="AlphaFoldDB" id="A0AA96LTQ2"/>
<reference evidence="1" key="1">
    <citation type="submission" date="2022-02" db="EMBL/GenBank/DDBJ databases">
        <title>Paenibacillus sp. MBLB1832 Whole Genome Shotgun Sequencing.</title>
        <authorList>
            <person name="Hwang C.Y."/>
            <person name="Cho E.-S."/>
            <person name="Seo M.-J."/>
        </authorList>
    </citation>
    <scope>NUCLEOTIDE SEQUENCE</scope>
    <source>
        <strain evidence="1">MBLB1832</strain>
    </source>
</reference>
<dbReference type="PANTHER" id="PTHR48098:SF1">
    <property type="entry name" value="DIACYLGLYCEROL ACYLTRANSFERASE_MYCOLYLTRANSFERASE AG85A"/>
    <property type="match status" value="1"/>
</dbReference>
<dbReference type="KEGG" id="proo:MJB10_09635"/>
<proteinExistence type="predicted"/>
<dbReference type="Gene3D" id="3.40.50.1820">
    <property type="entry name" value="alpha/beta hydrolase"/>
    <property type="match status" value="1"/>
</dbReference>
<dbReference type="GO" id="GO:0016787">
    <property type="term" value="F:hydrolase activity"/>
    <property type="evidence" value="ECO:0007669"/>
    <property type="project" value="UniProtKB-KW"/>
</dbReference>
<evidence type="ECO:0000313" key="2">
    <source>
        <dbReference type="Proteomes" id="UP001304650"/>
    </source>
</evidence>
<dbReference type="Pfam" id="PF00756">
    <property type="entry name" value="Esterase"/>
    <property type="match status" value="1"/>
</dbReference>
<dbReference type="InterPro" id="IPR050583">
    <property type="entry name" value="Mycobacterial_A85_antigen"/>
</dbReference>
<dbReference type="Proteomes" id="UP001304650">
    <property type="component" value="Chromosome"/>
</dbReference>
<dbReference type="EMBL" id="CP130319">
    <property type="protein sequence ID" value="WNR46331.1"/>
    <property type="molecule type" value="Genomic_DNA"/>
</dbReference>
<gene>
    <name evidence="1" type="ORF">MJB10_09635</name>
</gene>
<dbReference type="PANTHER" id="PTHR48098">
    <property type="entry name" value="ENTEROCHELIN ESTERASE-RELATED"/>
    <property type="match status" value="1"/>
</dbReference>
<evidence type="ECO:0000313" key="1">
    <source>
        <dbReference type="EMBL" id="WNR46331.1"/>
    </source>
</evidence>